<proteinExistence type="predicted"/>
<dbReference type="AlphaFoldDB" id="A0AAD9M7N4"/>
<feature type="region of interest" description="Disordered" evidence="1">
    <location>
        <begin position="87"/>
        <end position="114"/>
    </location>
</feature>
<name>A0AAD9M7N4_9PEZI</name>
<organism evidence="3 4">
    <name type="scientific">Colletotrichum zoysiae</name>
    <dbReference type="NCBI Taxonomy" id="1216348"/>
    <lineage>
        <taxon>Eukaryota</taxon>
        <taxon>Fungi</taxon>
        <taxon>Dikarya</taxon>
        <taxon>Ascomycota</taxon>
        <taxon>Pezizomycotina</taxon>
        <taxon>Sordariomycetes</taxon>
        <taxon>Hypocreomycetidae</taxon>
        <taxon>Glomerellales</taxon>
        <taxon>Glomerellaceae</taxon>
        <taxon>Colletotrichum</taxon>
        <taxon>Colletotrichum graminicola species complex</taxon>
    </lineage>
</organism>
<accession>A0AAD9M7N4</accession>
<feature type="compositionally biased region" description="Polar residues" evidence="1">
    <location>
        <begin position="101"/>
        <end position="114"/>
    </location>
</feature>
<evidence type="ECO:0000313" key="4">
    <source>
        <dbReference type="Proteomes" id="UP001232148"/>
    </source>
</evidence>
<dbReference type="Proteomes" id="UP001232148">
    <property type="component" value="Unassembled WGS sequence"/>
</dbReference>
<dbReference type="EMBL" id="MU842838">
    <property type="protein sequence ID" value="KAK2031648.1"/>
    <property type="molecule type" value="Genomic_DNA"/>
</dbReference>
<keyword evidence="2" id="KW-0732">Signal</keyword>
<keyword evidence="4" id="KW-1185">Reference proteome</keyword>
<sequence>MHLPSLLVLVGVFVASVAAEGCHADNLLRAMERHNGTAYCSSFLNASGGATLSAPPAGVPTTYGPGPLSSACSCLFGIDATSAAPCHSPSATASRPAPPLITSTTSSGSDGAISGSESTATLIANSTLSRSSLATAVGSTGARITITSGNSVFTSTVLGVSIPTTTESTSSTASLPSSATTRSSATATTSYNSAFTGISVVVAQNGSTCYAEPIPIASLHESVLNNTGREPPYIDAFYLDAANNSIEYLRLRNNNTDPVLVDVSDPSKVAIIDGAGNALSVDSEGLHFTSPNCSPKIDVFISGFFEQLSALTNTSCGGTGDVPVNSTRTSGPLSVFRGTLDKKQEQVFDVVLRLTDQCGDPARADLPVSVSLGGTGCVVLPEANGTFAARCPFPGGESSTMECETAVQQTLDHLTRGSLAGTCPPFASVWSLLSRELGGVVNVDALLQPFLEAGLNLGTDRGRGVLSAIDSFMRVYDFSAATFGNSTSNGGGGGGNSGLEGMIAGYGAAAIRTDVCRSLVSSETLNLTLTAGAASATPVPLANISAAPSPAPEYARNVTDPTALACCPNPYKCAVTDGEPGYPREALTERPDCLCGTTTGGRGVAFRTGGCGGYARCNATSPCAGGAVCLVDSCCGFGVCVNGTECSAPAPKAARRWASLFGAETSGGMF</sequence>
<feature type="signal peptide" evidence="2">
    <location>
        <begin position="1"/>
        <end position="19"/>
    </location>
</feature>
<comment type="caution">
    <text evidence="3">The sequence shown here is derived from an EMBL/GenBank/DDBJ whole genome shotgun (WGS) entry which is preliminary data.</text>
</comment>
<reference evidence="3" key="1">
    <citation type="submission" date="2021-06" db="EMBL/GenBank/DDBJ databases">
        <title>Comparative genomics, transcriptomics and evolutionary studies reveal genomic signatures of adaptation to plant cell wall in hemibiotrophic fungi.</title>
        <authorList>
            <consortium name="DOE Joint Genome Institute"/>
            <person name="Baroncelli R."/>
            <person name="Diaz J.F."/>
            <person name="Benocci T."/>
            <person name="Peng M."/>
            <person name="Battaglia E."/>
            <person name="Haridas S."/>
            <person name="Andreopoulos W."/>
            <person name="Labutti K."/>
            <person name="Pangilinan J."/>
            <person name="Floch G.L."/>
            <person name="Makela M.R."/>
            <person name="Henrissat B."/>
            <person name="Grigoriev I.V."/>
            <person name="Crouch J.A."/>
            <person name="De Vries R.P."/>
            <person name="Sukno S.A."/>
            <person name="Thon M.R."/>
        </authorList>
    </citation>
    <scope>NUCLEOTIDE SEQUENCE</scope>
    <source>
        <strain evidence="3">MAFF235873</strain>
    </source>
</reference>
<evidence type="ECO:0000313" key="3">
    <source>
        <dbReference type="EMBL" id="KAK2031648.1"/>
    </source>
</evidence>
<evidence type="ECO:0000256" key="2">
    <source>
        <dbReference type="SAM" id="SignalP"/>
    </source>
</evidence>
<gene>
    <name evidence="3" type="ORF">LX32DRAFT_613294</name>
</gene>
<feature type="chain" id="PRO_5042108278" evidence="2">
    <location>
        <begin position="20"/>
        <end position="670"/>
    </location>
</feature>
<evidence type="ECO:0000256" key="1">
    <source>
        <dbReference type="SAM" id="MobiDB-lite"/>
    </source>
</evidence>
<protein>
    <submittedName>
        <fullName evidence="3">Uncharacterized protein</fullName>
    </submittedName>
</protein>